<sequence length="183" mass="21575">MIETLNDERLMEQLASGKKMAAGILYDRNYKKVFGYFVRMTKDSDVSRDLTQNVFLKILKYSQSWKPDKVFAYWLFRIARNELVDYYRGTKKFFAVEEDRELVIKDSTDSVKEMEIKESYDILIEAMGQLQPGDRELIELNRFQGFSYKEIAGTISSNENAVKVRTFRAIQKLKEIYSKILIE</sequence>
<dbReference type="InterPro" id="IPR013324">
    <property type="entry name" value="RNA_pol_sigma_r3/r4-like"/>
</dbReference>
<dbReference type="InterPro" id="IPR007627">
    <property type="entry name" value="RNA_pol_sigma70_r2"/>
</dbReference>
<proteinExistence type="inferred from homology"/>
<dbReference type="InterPro" id="IPR013325">
    <property type="entry name" value="RNA_pol_sigma_r2"/>
</dbReference>
<dbReference type="Proteomes" id="UP000265926">
    <property type="component" value="Unassembled WGS sequence"/>
</dbReference>
<keyword evidence="2" id="KW-0805">Transcription regulation</keyword>
<evidence type="ECO:0000256" key="2">
    <source>
        <dbReference type="ARBA" id="ARBA00023015"/>
    </source>
</evidence>
<comment type="similarity">
    <text evidence="1">Belongs to the sigma-70 factor family. ECF subfamily.</text>
</comment>
<dbReference type="NCBIfam" id="TIGR02937">
    <property type="entry name" value="sigma70-ECF"/>
    <property type="match status" value="1"/>
</dbReference>
<keyword evidence="9" id="KW-1185">Reference proteome</keyword>
<reference evidence="8 9" key="1">
    <citation type="submission" date="2018-08" db="EMBL/GenBank/DDBJ databases">
        <title>Pallidiluteibacterium maritimus gen. nov., sp. nov., isolated from coastal sediment.</title>
        <authorList>
            <person name="Zhou L.Y."/>
        </authorList>
    </citation>
    <scope>NUCLEOTIDE SEQUENCE [LARGE SCALE GENOMIC DNA]</scope>
    <source>
        <strain evidence="8 9">XSD2</strain>
    </source>
</reference>
<evidence type="ECO:0000313" key="8">
    <source>
        <dbReference type="EMBL" id="RIJ49471.1"/>
    </source>
</evidence>
<evidence type="ECO:0000313" key="9">
    <source>
        <dbReference type="Proteomes" id="UP000265926"/>
    </source>
</evidence>
<feature type="domain" description="RNA polymerase sigma-70 region 2" evidence="6">
    <location>
        <begin position="25"/>
        <end position="91"/>
    </location>
</feature>
<protein>
    <submittedName>
        <fullName evidence="8">RNA polymerase sigma factor</fullName>
    </submittedName>
</protein>
<name>A0A399T5L0_9BACT</name>
<dbReference type="AlphaFoldDB" id="A0A399T5L0"/>
<dbReference type="RefSeq" id="WP_119437358.1">
    <property type="nucleotide sequence ID" value="NZ_QWGR01000003.1"/>
</dbReference>
<dbReference type="GO" id="GO:0016987">
    <property type="term" value="F:sigma factor activity"/>
    <property type="evidence" value="ECO:0007669"/>
    <property type="project" value="UniProtKB-KW"/>
</dbReference>
<evidence type="ECO:0000256" key="3">
    <source>
        <dbReference type="ARBA" id="ARBA00023082"/>
    </source>
</evidence>
<dbReference type="InterPro" id="IPR014284">
    <property type="entry name" value="RNA_pol_sigma-70_dom"/>
</dbReference>
<keyword evidence="5" id="KW-0804">Transcription</keyword>
<evidence type="ECO:0000256" key="1">
    <source>
        <dbReference type="ARBA" id="ARBA00010641"/>
    </source>
</evidence>
<gene>
    <name evidence="8" type="ORF">D1614_07995</name>
</gene>
<feature type="domain" description="RNA polymerase sigma factor 70 region 4 type 2" evidence="7">
    <location>
        <begin position="121"/>
        <end position="173"/>
    </location>
</feature>
<accession>A0A399T5L0</accession>
<organism evidence="8 9">
    <name type="scientific">Maribellus luteus</name>
    <dbReference type="NCBI Taxonomy" id="2305463"/>
    <lineage>
        <taxon>Bacteria</taxon>
        <taxon>Pseudomonadati</taxon>
        <taxon>Bacteroidota</taxon>
        <taxon>Bacteroidia</taxon>
        <taxon>Marinilabiliales</taxon>
        <taxon>Prolixibacteraceae</taxon>
        <taxon>Maribellus</taxon>
    </lineage>
</organism>
<dbReference type="PANTHER" id="PTHR43133">
    <property type="entry name" value="RNA POLYMERASE ECF-TYPE SIGMA FACTO"/>
    <property type="match status" value="1"/>
</dbReference>
<dbReference type="InterPro" id="IPR039425">
    <property type="entry name" value="RNA_pol_sigma-70-like"/>
</dbReference>
<dbReference type="InterPro" id="IPR036388">
    <property type="entry name" value="WH-like_DNA-bd_sf"/>
</dbReference>
<dbReference type="SUPFAM" id="SSF88659">
    <property type="entry name" value="Sigma3 and sigma4 domains of RNA polymerase sigma factors"/>
    <property type="match status" value="1"/>
</dbReference>
<dbReference type="EMBL" id="QWGR01000003">
    <property type="protein sequence ID" value="RIJ49471.1"/>
    <property type="molecule type" value="Genomic_DNA"/>
</dbReference>
<dbReference type="Pfam" id="PF04542">
    <property type="entry name" value="Sigma70_r2"/>
    <property type="match status" value="1"/>
</dbReference>
<dbReference type="InterPro" id="IPR013249">
    <property type="entry name" value="RNA_pol_sigma70_r4_t2"/>
</dbReference>
<evidence type="ECO:0000259" key="6">
    <source>
        <dbReference type="Pfam" id="PF04542"/>
    </source>
</evidence>
<keyword evidence="4" id="KW-0238">DNA-binding</keyword>
<dbReference type="Gene3D" id="1.10.10.10">
    <property type="entry name" value="Winged helix-like DNA-binding domain superfamily/Winged helix DNA-binding domain"/>
    <property type="match status" value="1"/>
</dbReference>
<dbReference type="SUPFAM" id="SSF88946">
    <property type="entry name" value="Sigma2 domain of RNA polymerase sigma factors"/>
    <property type="match status" value="1"/>
</dbReference>
<dbReference type="Gene3D" id="1.10.1740.10">
    <property type="match status" value="1"/>
</dbReference>
<evidence type="ECO:0000256" key="5">
    <source>
        <dbReference type="ARBA" id="ARBA00023163"/>
    </source>
</evidence>
<dbReference type="OrthoDB" id="9780326at2"/>
<keyword evidence="3" id="KW-0731">Sigma factor</keyword>
<comment type="caution">
    <text evidence="8">The sequence shown here is derived from an EMBL/GenBank/DDBJ whole genome shotgun (WGS) entry which is preliminary data.</text>
</comment>
<evidence type="ECO:0000259" key="7">
    <source>
        <dbReference type="Pfam" id="PF08281"/>
    </source>
</evidence>
<dbReference type="GO" id="GO:0006352">
    <property type="term" value="P:DNA-templated transcription initiation"/>
    <property type="evidence" value="ECO:0007669"/>
    <property type="project" value="InterPro"/>
</dbReference>
<evidence type="ECO:0000256" key="4">
    <source>
        <dbReference type="ARBA" id="ARBA00023125"/>
    </source>
</evidence>
<dbReference type="Pfam" id="PF08281">
    <property type="entry name" value="Sigma70_r4_2"/>
    <property type="match status" value="1"/>
</dbReference>
<dbReference type="GO" id="GO:0003677">
    <property type="term" value="F:DNA binding"/>
    <property type="evidence" value="ECO:0007669"/>
    <property type="project" value="UniProtKB-KW"/>
</dbReference>
<dbReference type="PANTHER" id="PTHR43133:SF8">
    <property type="entry name" value="RNA POLYMERASE SIGMA FACTOR HI_1459-RELATED"/>
    <property type="match status" value="1"/>
</dbReference>